<reference evidence="3" key="1">
    <citation type="journal article" date="2014" name="Int. J. Syst. Evol. Microbiol.">
        <title>Complete genome sequence of Corynebacterium casei LMG S-19264T (=DSM 44701T), isolated from a smear-ripened cheese.</title>
        <authorList>
            <consortium name="US DOE Joint Genome Institute (JGI-PGF)"/>
            <person name="Walter F."/>
            <person name="Albersmeier A."/>
            <person name="Kalinowski J."/>
            <person name="Ruckert C."/>
        </authorList>
    </citation>
    <scope>NUCLEOTIDE SEQUENCE</scope>
    <source>
        <strain evidence="3">JCM 3302</strain>
    </source>
</reference>
<protein>
    <recommendedName>
        <fullName evidence="5">Proline rich protein membrane protein</fullName>
    </recommendedName>
</protein>
<keyword evidence="2" id="KW-0812">Transmembrane</keyword>
<dbReference type="PANTHER" id="PTHR42305">
    <property type="entry name" value="MEMBRANE PROTEIN RV1733C-RELATED"/>
    <property type="match status" value="1"/>
</dbReference>
<organism evidence="3 4">
    <name type="scientific">Streptomyces spiralis</name>
    <dbReference type="NCBI Taxonomy" id="66376"/>
    <lineage>
        <taxon>Bacteria</taxon>
        <taxon>Bacillati</taxon>
        <taxon>Actinomycetota</taxon>
        <taxon>Actinomycetes</taxon>
        <taxon>Kitasatosporales</taxon>
        <taxon>Streptomycetaceae</taxon>
        <taxon>Streptomyces</taxon>
    </lineage>
</organism>
<dbReference type="PANTHER" id="PTHR42305:SF1">
    <property type="entry name" value="MEMBRANE PROTEIN RV1733C-RELATED"/>
    <property type="match status" value="1"/>
</dbReference>
<keyword evidence="2" id="KW-1133">Transmembrane helix</keyword>
<evidence type="ECO:0000256" key="2">
    <source>
        <dbReference type="SAM" id="Phobius"/>
    </source>
</evidence>
<feature type="compositionally biased region" description="Pro residues" evidence="1">
    <location>
        <begin position="1"/>
        <end position="24"/>
    </location>
</feature>
<dbReference type="Proteomes" id="UP000641386">
    <property type="component" value="Unassembled WGS sequence"/>
</dbReference>
<feature type="region of interest" description="Disordered" evidence="1">
    <location>
        <begin position="1"/>
        <end position="44"/>
    </location>
</feature>
<accession>A0A918ZS92</accession>
<feature type="transmembrane region" description="Helical" evidence="2">
    <location>
        <begin position="184"/>
        <end position="209"/>
    </location>
</feature>
<evidence type="ECO:0000313" key="3">
    <source>
        <dbReference type="EMBL" id="GHE65449.1"/>
    </source>
</evidence>
<dbReference type="EMBL" id="BNBC01000006">
    <property type="protein sequence ID" value="GHE65449.1"/>
    <property type="molecule type" value="Genomic_DNA"/>
</dbReference>
<dbReference type="RefSeq" id="WP_373311111.1">
    <property type="nucleotide sequence ID" value="NZ_BNBC01000006.1"/>
</dbReference>
<sequence>MPPPSSTPPTPTRRSPPPSHPPRAPGNRTPVPTPRTDEGRTAITPWRLRRNPLRRRTDLFQAWLGLVLLPTVLAAAPVAAYLAADAAHRHYTHTADRHTQIRRHTTAVLVQAAPRHPEPGSAEEKNTRYPAEVRFTDAGGRTRNATTDVPPGLRAGSTVHVWADAHGGIHGPPLTPDQIRSRTMGWAILAALSVIALGSAGYGAVTLVVHRRNLAAWATAWSGTAPRWTTPK</sequence>
<dbReference type="AlphaFoldDB" id="A0A918ZS92"/>
<proteinExistence type="predicted"/>
<reference evidence="3" key="2">
    <citation type="submission" date="2020-09" db="EMBL/GenBank/DDBJ databases">
        <authorList>
            <person name="Sun Q."/>
            <person name="Ohkuma M."/>
        </authorList>
    </citation>
    <scope>NUCLEOTIDE SEQUENCE</scope>
    <source>
        <strain evidence="3">JCM 3302</strain>
    </source>
</reference>
<name>A0A918ZS92_9ACTN</name>
<keyword evidence="4" id="KW-1185">Reference proteome</keyword>
<keyword evidence="2" id="KW-0472">Membrane</keyword>
<evidence type="ECO:0008006" key="5">
    <source>
        <dbReference type="Google" id="ProtNLM"/>
    </source>
</evidence>
<dbReference type="InterPro" id="IPR039708">
    <property type="entry name" value="MT1774/Rv1733c-like"/>
</dbReference>
<feature type="transmembrane region" description="Helical" evidence="2">
    <location>
        <begin position="59"/>
        <end position="84"/>
    </location>
</feature>
<evidence type="ECO:0000256" key="1">
    <source>
        <dbReference type="SAM" id="MobiDB-lite"/>
    </source>
</evidence>
<comment type="caution">
    <text evidence="3">The sequence shown here is derived from an EMBL/GenBank/DDBJ whole genome shotgun (WGS) entry which is preliminary data.</text>
</comment>
<gene>
    <name evidence="3" type="ORF">GCM10014715_18830</name>
</gene>
<evidence type="ECO:0000313" key="4">
    <source>
        <dbReference type="Proteomes" id="UP000641386"/>
    </source>
</evidence>